<protein>
    <submittedName>
        <fullName evidence="1">N-formylglutamate amidohydrolase</fullName>
    </submittedName>
</protein>
<dbReference type="PIRSF" id="PIRSF029730">
    <property type="entry name" value="UCP029730"/>
    <property type="match status" value="1"/>
</dbReference>
<evidence type="ECO:0000313" key="1">
    <source>
        <dbReference type="EMBL" id="WND01849.1"/>
    </source>
</evidence>
<dbReference type="Pfam" id="PF05013">
    <property type="entry name" value="FGase"/>
    <property type="match status" value="1"/>
</dbReference>
<accession>A0AA52EG15</accession>
<dbReference type="KEGG" id="tmk:QGN29_09830"/>
<sequence>MTNTNILPPEVINPESECDVLILCDHASNHVPKEFDSLGLEEMSLAEHIAWDIGAEQITRKMCDMMGMTAVIQRVSRLVIDVNREPGRDSLIPVVSDGTAIPGNRNLSFEQTQNRVEAYYTPFHQVIEECIAHRLKRGRTPLIIGMHSFTDRMAGFQRPWQIGFLWNKDPRLAQAMIGMLERETTLTIGDNEPYSGKDLYYTMQRHGADNGLAQTTIEIRQDLAKNEKQCTEWAALLCDVLEELLERSDLMSLKHY</sequence>
<organism evidence="1 2">
    <name type="scientific">Temperatibacter marinus</name>
    <dbReference type="NCBI Taxonomy" id="1456591"/>
    <lineage>
        <taxon>Bacteria</taxon>
        <taxon>Pseudomonadati</taxon>
        <taxon>Pseudomonadota</taxon>
        <taxon>Alphaproteobacteria</taxon>
        <taxon>Kordiimonadales</taxon>
        <taxon>Temperatibacteraceae</taxon>
        <taxon>Temperatibacter</taxon>
    </lineage>
</organism>
<dbReference type="AlphaFoldDB" id="A0AA52EG15"/>
<gene>
    <name evidence="1" type="ORF">QGN29_09830</name>
</gene>
<dbReference type="EMBL" id="CP123872">
    <property type="protein sequence ID" value="WND01849.1"/>
    <property type="molecule type" value="Genomic_DNA"/>
</dbReference>
<proteinExistence type="predicted"/>
<dbReference type="InterPro" id="IPR011227">
    <property type="entry name" value="UCP029730"/>
</dbReference>
<reference evidence="1" key="1">
    <citation type="submission" date="2023-04" db="EMBL/GenBank/DDBJ databases">
        <title>Complete genome sequence of Temperatibacter marinus.</title>
        <authorList>
            <person name="Rong J.-C."/>
            <person name="Yi M.-L."/>
            <person name="Zhao Q."/>
        </authorList>
    </citation>
    <scope>NUCLEOTIDE SEQUENCE</scope>
    <source>
        <strain evidence="1">NBRC 110045</strain>
    </source>
</reference>
<dbReference type="RefSeq" id="WP_310797679.1">
    <property type="nucleotide sequence ID" value="NZ_CP123872.1"/>
</dbReference>
<dbReference type="SUPFAM" id="SSF53187">
    <property type="entry name" value="Zn-dependent exopeptidases"/>
    <property type="match status" value="1"/>
</dbReference>
<dbReference type="InterPro" id="IPR007709">
    <property type="entry name" value="N-FG_amidohydro"/>
</dbReference>
<dbReference type="Gene3D" id="3.40.630.40">
    <property type="entry name" value="Zn-dependent exopeptidases"/>
    <property type="match status" value="1"/>
</dbReference>
<keyword evidence="2" id="KW-1185">Reference proteome</keyword>
<evidence type="ECO:0000313" key="2">
    <source>
        <dbReference type="Proteomes" id="UP001268683"/>
    </source>
</evidence>
<dbReference type="Proteomes" id="UP001268683">
    <property type="component" value="Chromosome"/>
</dbReference>
<name>A0AA52EG15_9PROT</name>